<dbReference type="EMBL" id="BMAR01000003">
    <property type="protein sequence ID" value="GFR42724.1"/>
    <property type="molecule type" value="Genomic_DNA"/>
</dbReference>
<keyword evidence="3" id="KW-1185">Reference proteome</keyword>
<reference evidence="2 3" key="1">
    <citation type="journal article" date="2021" name="Sci. Rep.">
        <title>Genome sequencing of the multicellular alga Astrephomene provides insights into convergent evolution of germ-soma differentiation.</title>
        <authorList>
            <person name="Yamashita S."/>
            <person name="Yamamoto K."/>
            <person name="Matsuzaki R."/>
            <person name="Suzuki S."/>
            <person name="Yamaguchi H."/>
            <person name="Hirooka S."/>
            <person name="Minakuchi Y."/>
            <person name="Miyagishima S."/>
            <person name="Kawachi M."/>
            <person name="Toyoda A."/>
            <person name="Nozaki H."/>
        </authorList>
    </citation>
    <scope>NUCLEOTIDE SEQUENCE [LARGE SCALE GENOMIC DNA]</scope>
    <source>
        <strain evidence="2 3">NIES-4017</strain>
    </source>
</reference>
<protein>
    <submittedName>
        <fullName evidence="2">Uncharacterized protein</fullName>
    </submittedName>
</protein>
<proteinExistence type="predicted"/>
<feature type="region of interest" description="Disordered" evidence="1">
    <location>
        <begin position="192"/>
        <end position="244"/>
    </location>
</feature>
<organism evidence="2 3">
    <name type="scientific">Astrephomene gubernaculifera</name>
    <dbReference type="NCBI Taxonomy" id="47775"/>
    <lineage>
        <taxon>Eukaryota</taxon>
        <taxon>Viridiplantae</taxon>
        <taxon>Chlorophyta</taxon>
        <taxon>core chlorophytes</taxon>
        <taxon>Chlorophyceae</taxon>
        <taxon>CS clade</taxon>
        <taxon>Chlamydomonadales</taxon>
        <taxon>Astrephomenaceae</taxon>
        <taxon>Astrephomene</taxon>
    </lineage>
</organism>
<evidence type="ECO:0000313" key="2">
    <source>
        <dbReference type="EMBL" id="GFR42724.1"/>
    </source>
</evidence>
<accession>A0AAD3HIM9</accession>
<name>A0AAD3HIM9_9CHLO</name>
<sequence length="293" mass="31689">MNNPEMRSELWGMKQSRETLVFSVPSLSCAIRGAHGLPKLRACVALIFVFSLYGPCQAEMPLYIPADVPCSELWSFYSQLNTEGSADTVVWEEAGDACGITYHGAAVTTPDGRTSLSHDTTYHVNKELLSHVLNTIRRAKERDSRHVGDPFIAPYLAGVYQRLGLEYASLICFPRITLAWRRLAAAAAAGPATQPAAAMDVPGDGGKEASAGEGEARREDAVPSAATAAEATEEEEVASTRASAAPEMARRLAARVVPLEWHMQQLHRELVLEVRQPCVPYFGCCSTAAETPA</sequence>
<comment type="caution">
    <text evidence="2">The sequence shown here is derived from an EMBL/GenBank/DDBJ whole genome shotgun (WGS) entry which is preliminary data.</text>
</comment>
<evidence type="ECO:0000313" key="3">
    <source>
        <dbReference type="Proteomes" id="UP001054857"/>
    </source>
</evidence>
<dbReference type="AlphaFoldDB" id="A0AAD3HIM9"/>
<evidence type="ECO:0000256" key="1">
    <source>
        <dbReference type="SAM" id="MobiDB-lite"/>
    </source>
</evidence>
<gene>
    <name evidence="2" type="ORF">Agub_g3642</name>
</gene>
<dbReference type="Proteomes" id="UP001054857">
    <property type="component" value="Unassembled WGS sequence"/>
</dbReference>